<dbReference type="InterPro" id="IPR027417">
    <property type="entry name" value="P-loop_NTPase"/>
</dbReference>
<gene>
    <name evidence="13" type="ORF">CANTEDRAFT_128081</name>
</gene>
<dbReference type="HOGENOM" id="CLU_007265_3_4_1"/>
<dbReference type="Gene3D" id="3.40.50.300">
    <property type="entry name" value="P-loop containing nucleotide triphosphate hydrolases"/>
    <property type="match status" value="1"/>
</dbReference>
<dbReference type="InterPro" id="IPR050100">
    <property type="entry name" value="TRAFAC_GTPase_members"/>
</dbReference>
<keyword evidence="6" id="KW-0810">Translation regulation</keyword>
<comment type="subunit">
    <text evidence="10">Component of the Dom34-Hbs1 complex, also named Pelota-HBS1L complex, composed of dom34 and hbs1.</text>
</comment>
<evidence type="ECO:0000256" key="3">
    <source>
        <dbReference type="ARBA" id="ARBA00022490"/>
    </source>
</evidence>
<dbReference type="GeneID" id="18249280"/>
<dbReference type="GO" id="GO:0006417">
    <property type="term" value="P:regulation of translation"/>
    <property type="evidence" value="ECO:0007669"/>
    <property type="project" value="UniProtKB-KW"/>
</dbReference>
<dbReference type="Pfam" id="PF08938">
    <property type="entry name" value="HBS1_N"/>
    <property type="match status" value="1"/>
</dbReference>
<keyword evidence="4" id="KW-0547">Nucleotide-binding</keyword>
<evidence type="ECO:0000256" key="6">
    <source>
        <dbReference type="ARBA" id="ARBA00022845"/>
    </source>
</evidence>
<dbReference type="InterPro" id="IPR000795">
    <property type="entry name" value="T_Tr_GTP-bd_dom"/>
</dbReference>
<evidence type="ECO:0000256" key="9">
    <source>
        <dbReference type="ARBA" id="ARBA00049117"/>
    </source>
</evidence>
<dbReference type="GO" id="GO:1990533">
    <property type="term" value="C:Dom34-Hbs1 complex"/>
    <property type="evidence" value="ECO:0007669"/>
    <property type="project" value="UniProtKB-ARBA"/>
</dbReference>
<dbReference type="OrthoDB" id="342024at2759"/>
<dbReference type="KEGG" id="cten:18249280"/>
<dbReference type="STRING" id="590646.G3BF60"/>
<dbReference type="PROSITE" id="PS51722">
    <property type="entry name" value="G_TR_2"/>
    <property type="match status" value="1"/>
</dbReference>
<dbReference type="AlphaFoldDB" id="G3BF60"/>
<keyword evidence="7" id="KW-0648">Protein biosynthesis</keyword>
<dbReference type="FunFam" id="3.40.50.300:FF:000204">
    <property type="entry name" value="Translation elongation factor Tu"/>
    <property type="match status" value="1"/>
</dbReference>
<evidence type="ECO:0000256" key="2">
    <source>
        <dbReference type="ARBA" id="ARBA00007249"/>
    </source>
</evidence>
<dbReference type="CDD" id="cd04093">
    <property type="entry name" value="HBS1_C_III"/>
    <property type="match status" value="1"/>
</dbReference>
<keyword evidence="5" id="KW-0378">Hydrolase</keyword>
<dbReference type="PRINTS" id="PR00315">
    <property type="entry name" value="ELONGATNFCT"/>
</dbReference>
<keyword evidence="14" id="KW-1185">Reference proteome</keyword>
<dbReference type="GO" id="GO:0006412">
    <property type="term" value="P:translation"/>
    <property type="evidence" value="ECO:0007669"/>
    <property type="project" value="UniProtKB-KW"/>
</dbReference>
<proteinExistence type="inferred from homology"/>
<dbReference type="GO" id="GO:0003924">
    <property type="term" value="F:GTPase activity"/>
    <property type="evidence" value="ECO:0007669"/>
    <property type="project" value="InterPro"/>
</dbReference>
<evidence type="ECO:0000256" key="4">
    <source>
        <dbReference type="ARBA" id="ARBA00022741"/>
    </source>
</evidence>
<evidence type="ECO:0000256" key="11">
    <source>
        <dbReference type="ARBA" id="ARBA00074866"/>
    </source>
</evidence>
<sequence length="575" mass="64987">MDDDYSDDGSVEFSEDLLNDQEYDQLLDTLPVLKQKLAKFDKGSQINELVLKESLYDHYFEVEEALEDLKVSHKLKRTYKFSDYLSSNFNTESPDEKVLNAQKKAFDDFNKLNIKTSKKEDKISKILDQSLKVDIKSELATNKQFKKPHKSFVVIGHVDAGKSTLMGRILLDLNIVDLKTVNKLIKESESIGKGSFALAWVMDQTVEERSRGVTIDIVATNFETETTRFTAIDAPGHKDFVPHLINGLCQADLALLIVDSITGEFESGFQLEGQTKEHTLLAKNLGIKNLCCVINKLDKEDWSQHRYEFIKDQLTDYLINEIGFEQSDLSFIPVSGLSGNNVIKRQDIPEFKWYEGQTLSAYLETIDVPKPSVDEIIKEPFNLVINDIIDNSNSEFTVVGKILSGVIQINDSVSFLPINEIFKVNKINMGGNFVKFSVSGEIVELSFSKKQFKEKTFEDVIIGDIVSNSTDIKPVKSFTCRLSLFNLQKPLLVGTPFVLFRNNFNIPARLTKIIEIDNSKKRKKHLISKQSALVEVEVEGERLLPLTIFETNPHLGKVVIRREGITIGAGTVVKL</sequence>
<dbReference type="InterPro" id="IPR015033">
    <property type="entry name" value="HBS1-like_N"/>
</dbReference>
<evidence type="ECO:0000313" key="14">
    <source>
        <dbReference type="Proteomes" id="UP000000707"/>
    </source>
</evidence>
<evidence type="ECO:0000256" key="1">
    <source>
        <dbReference type="ARBA" id="ARBA00004496"/>
    </source>
</evidence>
<evidence type="ECO:0000256" key="7">
    <source>
        <dbReference type="ARBA" id="ARBA00022917"/>
    </source>
</evidence>
<evidence type="ECO:0000256" key="5">
    <source>
        <dbReference type="ARBA" id="ARBA00022801"/>
    </source>
</evidence>
<dbReference type="GO" id="GO:0005737">
    <property type="term" value="C:cytoplasm"/>
    <property type="evidence" value="ECO:0007669"/>
    <property type="project" value="UniProtKB-SubCell"/>
</dbReference>
<dbReference type="Proteomes" id="UP000000707">
    <property type="component" value="Unassembled WGS sequence"/>
</dbReference>
<reference evidence="13 14" key="1">
    <citation type="journal article" date="2011" name="Proc. Natl. Acad. Sci. U.S.A.">
        <title>Comparative genomics of xylose-fermenting fungi for enhanced biofuel production.</title>
        <authorList>
            <person name="Wohlbach D.J."/>
            <person name="Kuo A."/>
            <person name="Sato T.K."/>
            <person name="Potts K.M."/>
            <person name="Salamov A.A."/>
            <person name="LaButti K.M."/>
            <person name="Sun H."/>
            <person name="Clum A."/>
            <person name="Pangilinan J.L."/>
            <person name="Lindquist E.A."/>
            <person name="Lucas S."/>
            <person name="Lapidus A."/>
            <person name="Jin M."/>
            <person name="Gunawan C."/>
            <person name="Balan V."/>
            <person name="Dale B.E."/>
            <person name="Jeffries T.W."/>
            <person name="Zinkel R."/>
            <person name="Barry K.W."/>
            <person name="Grigoriev I.V."/>
            <person name="Gasch A.P."/>
        </authorList>
    </citation>
    <scope>NUCLEOTIDE SEQUENCE [LARGE SCALE GENOMIC DNA]</scope>
    <source>
        <strain evidence="14">ATCC 10573 / BCRC 21748 / CBS 615 / JCM 9827 / NBRC 10315 / NRRL Y-1498 / VKM Y-70</strain>
    </source>
</reference>
<protein>
    <recommendedName>
        <fullName evidence="11">Elongation factor 1 alpha-like protein</fullName>
    </recommendedName>
</protein>
<dbReference type="Pfam" id="PF22594">
    <property type="entry name" value="GTP-eEF1A_C"/>
    <property type="match status" value="1"/>
</dbReference>
<dbReference type="InterPro" id="IPR054696">
    <property type="entry name" value="GTP-eEF1A_C"/>
</dbReference>
<dbReference type="EMBL" id="GL996528">
    <property type="protein sequence ID" value="EGV60645.1"/>
    <property type="molecule type" value="Genomic_DNA"/>
</dbReference>
<name>G3BF60_CANTC</name>
<keyword evidence="3" id="KW-0963">Cytoplasm</keyword>
<accession>G3BF60</accession>
<dbReference type="eggNOG" id="KOG0458">
    <property type="taxonomic scope" value="Eukaryota"/>
</dbReference>
<evidence type="ECO:0000256" key="8">
    <source>
        <dbReference type="ARBA" id="ARBA00023134"/>
    </source>
</evidence>
<comment type="similarity">
    <text evidence="2">Belongs to the TRAFAC class translation factor GTPase superfamily. Classic translation factor GTPase family. EF-Tu/EF-1A subfamily.</text>
</comment>
<evidence type="ECO:0000256" key="10">
    <source>
        <dbReference type="ARBA" id="ARBA00063537"/>
    </source>
</evidence>
<dbReference type="Pfam" id="PF00009">
    <property type="entry name" value="GTP_EFTU"/>
    <property type="match status" value="1"/>
</dbReference>
<organism evidence="14">
    <name type="scientific">Candida tenuis (strain ATCC 10573 / BCRC 21748 / CBS 615 / JCM 9827 / NBRC 10315 / NRRL Y-1498 / VKM Y-70)</name>
    <name type="common">Yeast</name>
    <name type="synonym">Yamadazyma tenuis</name>
    <dbReference type="NCBI Taxonomy" id="590646"/>
    <lineage>
        <taxon>Eukaryota</taxon>
        <taxon>Fungi</taxon>
        <taxon>Dikarya</taxon>
        <taxon>Ascomycota</taxon>
        <taxon>Saccharomycotina</taxon>
        <taxon>Pichiomycetes</taxon>
        <taxon>Debaryomycetaceae</taxon>
        <taxon>Yamadazyma</taxon>
    </lineage>
</organism>
<keyword evidence="8" id="KW-0342">GTP-binding</keyword>
<dbReference type="PANTHER" id="PTHR23115">
    <property type="entry name" value="TRANSLATION FACTOR"/>
    <property type="match status" value="1"/>
</dbReference>
<dbReference type="SUPFAM" id="SSF52540">
    <property type="entry name" value="P-loop containing nucleoside triphosphate hydrolases"/>
    <property type="match status" value="1"/>
</dbReference>
<dbReference type="InterPro" id="IPR009001">
    <property type="entry name" value="Transl_elong_EF1A/Init_IF2_C"/>
</dbReference>
<dbReference type="SUPFAM" id="SSF50447">
    <property type="entry name" value="Translation proteins"/>
    <property type="match status" value="1"/>
</dbReference>
<evidence type="ECO:0000259" key="12">
    <source>
        <dbReference type="PROSITE" id="PS51722"/>
    </source>
</evidence>
<dbReference type="Gene3D" id="2.40.30.10">
    <property type="entry name" value="Translation factors"/>
    <property type="match status" value="2"/>
</dbReference>
<comment type="subcellular location">
    <subcellularLocation>
        <location evidence="1">Cytoplasm</location>
    </subcellularLocation>
</comment>
<feature type="domain" description="Tr-type G" evidence="12">
    <location>
        <begin position="147"/>
        <end position="374"/>
    </location>
</feature>
<dbReference type="InterPro" id="IPR009000">
    <property type="entry name" value="Transl_B-barrel_sf"/>
</dbReference>
<dbReference type="SUPFAM" id="SSF50465">
    <property type="entry name" value="EF-Tu/eEF-1alpha/eIF2-gamma C-terminal domain"/>
    <property type="match status" value="1"/>
</dbReference>
<evidence type="ECO:0000313" key="13">
    <source>
        <dbReference type="EMBL" id="EGV60645.1"/>
    </source>
</evidence>
<comment type="catalytic activity">
    <reaction evidence="9">
        <text>GTP + H2O = GDP + phosphate + H(+)</text>
        <dbReference type="Rhea" id="RHEA:19669"/>
        <dbReference type="ChEBI" id="CHEBI:15377"/>
        <dbReference type="ChEBI" id="CHEBI:15378"/>
        <dbReference type="ChEBI" id="CHEBI:37565"/>
        <dbReference type="ChEBI" id="CHEBI:43474"/>
        <dbReference type="ChEBI" id="CHEBI:58189"/>
    </reaction>
    <physiologicalReaction direction="left-to-right" evidence="9">
        <dbReference type="Rhea" id="RHEA:19670"/>
    </physiologicalReaction>
</comment>
<dbReference type="GO" id="GO:0005525">
    <property type="term" value="F:GTP binding"/>
    <property type="evidence" value="ECO:0007669"/>
    <property type="project" value="UniProtKB-KW"/>
</dbReference>